<evidence type="ECO:0000256" key="3">
    <source>
        <dbReference type="ARBA" id="ARBA00022723"/>
    </source>
</evidence>
<dbReference type="EMBL" id="JAGTXO010000002">
    <property type="protein sequence ID" value="KAG8469884.1"/>
    <property type="molecule type" value="Genomic_DNA"/>
</dbReference>
<dbReference type="FunFam" id="3.40.140.10:FF:000003">
    <property type="entry name" value="COP9 signalosome complex subunit 5"/>
    <property type="match status" value="1"/>
</dbReference>
<dbReference type="InterPro" id="IPR000555">
    <property type="entry name" value="JAMM/MPN+_dom"/>
</dbReference>
<evidence type="ECO:0000256" key="1">
    <source>
        <dbReference type="ARBA" id="ARBA00006008"/>
    </source>
</evidence>
<evidence type="ECO:0000313" key="9">
    <source>
        <dbReference type="EMBL" id="KAG8469884.1"/>
    </source>
</evidence>
<sequence length="343" mass="38192">MAASGSGSASMAQKRWELENRIEAIDSIYNYDAPQDARWKAEKPWATDPRYFKHVRVSALALIKMVMHARSGGSLEVIGIMQGKMDPNDRRGPTLIVMDVFALPVEGTETRVNPMADAYEYLVNFNEHSKAVGRHENVIGWYHSHPGYGCWMSGIDCATQMTNQRYTEPFLAIVVDPVRTCSTGKVEIGAFRTYPEGYKPPDEGPADYQSIPLGKIEDFGVHQNSYYQLDVSFFKSSTDSQLLALLWNKYWISTLSSSTLVTNQHYLASQVRDLADKLEQAEGQLVNANRSGLYMGGAASGKISAAKSEESQLSKLCRDSSKLTRDHVHGLMSQIIKNTAFNS</sequence>
<evidence type="ECO:0000256" key="7">
    <source>
        <dbReference type="ARBA" id="ARBA00023049"/>
    </source>
</evidence>
<accession>A0A8J6CEP7</accession>
<keyword evidence="7" id="KW-0482">Metalloprotease</keyword>
<feature type="domain" description="MPN" evidence="8">
    <location>
        <begin position="55"/>
        <end position="197"/>
    </location>
</feature>
<keyword evidence="5" id="KW-0378">Hydrolase</keyword>
<name>A0A8J6CEP7_DIALT</name>
<evidence type="ECO:0000256" key="5">
    <source>
        <dbReference type="ARBA" id="ARBA00022801"/>
    </source>
</evidence>
<dbReference type="Gene3D" id="3.40.140.10">
    <property type="entry name" value="Cytidine Deaminase, domain 2"/>
    <property type="match status" value="1"/>
</dbReference>
<dbReference type="InterPro" id="IPR040961">
    <property type="entry name" value="CSN5_C"/>
</dbReference>
<evidence type="ECO:0000256" key="2">
    <source>
        <dbReference type="ARBA" id="ARBA00022670"/>
    </source>
</evidence>
<protein>
    <recommendedName>
        <fullName evidence="8">MPN domain-containing protein</fullName>
    </recommendedName>
</protein>
<dbReference type="CDD" id="cd08069">
    <property type="entry name" value="MPN_RPN11_CSN5"/>
    <property type="match status" value="1"/>
</dbReference>
<dbReference type="Pfam" id="PF01398">
    <property type="entry name" value="JAB"/>
    <property type="match status" value="1"/>
</dbReference>
<dbReference type="GO" id="GO:0046872">
    <property type="term" value="F:metal ion binding"/>
    <property type="evidence" value="ECO:0007669"/>
    <property type="project" value="UniProtKB-KW"/>
</dbReference>
<keyword evidence="10" id="KW-1185">Reference proteome</keyword>
<dbReference type="InterPro" id="IPR037518">
    <property type="entry name" value="MPN"/>
</dbReference>
<dbReference type="Proteomes" id="UP000751190">
    <property type="component" value="Unassembled WGS sequence"/>
</dbReference>
<evidence type="ECO:0000256" key="4">
    <source>
        <dbReference type="ARBA" id="ARBA00022790"/>
    </source>
</evidence>
<evidence type="ECO:0000313" key="10">
    <source>
        <dbReference type="Proteomes" id="UP000751190"/>
    </source>
</evidence>
<dbReference type="PROSITE" id="PS50249">
    <property type="entry name" value="MPN"/>
    <property type="match status" value="1"/>
</dbReference>
<evidence type="ECO:0000259" key="8">
    <source>
        <dbReference type="PROSITE" id="PS50249"/>
    </source>
</evidence>
<comment type="similarity">
    <text evidence="1">Belongs to the peptidase M67A family. CSN5 subfamily.</text>
</comment>
<dbReference type="SMART" id="SM00232">
    <property type="entry name" value="JAB_MPN"/>
    <property type="match status" value="1"/>
</dbReference>
<dbReference type="OMA" id="VKMKLFQ"/>
<dbReference type="Pfam" id="PF18323">
    <property type="entry name" value="CSN5_C"/>
    <property type="match status" value="1"/>
</dbReference>
<organism evidence="9 10">
    <name type="scientific">Diacronema lutheri</name>
    <name type="common">Unicellular marine alga</name>
    <name type="synonym">Monochrysis lutheri</name>
    <dbReference type="NCBI Taxonomy" id="2081491"/>
    <lineage>
        <taxon>Eukaryota</taxon>
        <taxon>Haptista</taxon>
        <taxon>Haptophyta</taxon>
        <taxon>Pavlovophyceae</taxon>
        <taxon>Pavlovales</taxon>
        <taxon>Pavlovaceae</taxon>
        <taxon>Diacronema</taxon>
    </lineage>
</organism>
<reference evidence="9" key="1">
    <citation type="submission" date="2021-05" db="EMBL/GenBank/DDBJ databases">
        <title>The genome of the haptophyte Pavlova lutheri (Diacronema luteri, Pavlovales) - a model for lipid biosynthesis in eukaryotic algae.</title>
        <authorList>
            <person name="Hulatt C.J."/>
            <person name="Posewitz M.C."/>
        </authorList>
    </citation>
    <scope>NUCLEOTIDE SEQUENCE</scope>
    <source>
        <strain evidence="9">NIVA-4/92</strain>
    </source>
</reference>
<dbReference type="GO" id="GO:0008237">
    <property type="term" value="F:metallopeptidase activity"/>
    <property type="evidence" value="ECO:0007669"/>
    <property type="project" value="UniProtKB-KW"/>
</dbReference>
<keyword evidence="3" id="KW-0479">Metal-binding</keyword>
<dbReference type="AlphaFoldDB" id="A0A8J6CEP7"/>
<gene>
    <name evidence="9" type="ORF">KFE25_006339</name>
</gene>
<dbReference type="GO" id="GO:0006508">
    <property type="term" value="P:proteolysis"/>
    <property type="evidence" value="ECO:0007669"/>
    <property type="project" value="UniProtKB-KW"/>
</dbReference>
<dbReference type="GO" id="GO:0008180">
    <property type="term" value="C:COP9 signalosome"/>
    <property type="evidence" value="ECO:0007669"/>
    <property type="project" value="UniProtKB-KW"/>
</dbReference>
<keyword evidence="2" id="KW-0645">Protease</keyword>
<keyword evidence="6" id="KW-0862">Zinc</keyword>
<proteinExistence type="inferred from homology"/>
<keyword evidence="4" id="KW-0736">Signalosome</keyword>
<comment type="caution">
    <text evidence="9">The sequence shown here is derived from an EMBL/GenBank/DDBJ whole genome shotgun (WGS) entry which is preliminary data.</text>
</comment>
<dbReference type="OrthoDB" id="10266268at2759"/>
<evidence type="ECO:0000256" key="6">
    <source>
        <dbReference type="ARBA" id="ARBA00022833"/>
    </source>
</evidence>
<dbReference type="PANTHER" id="PTHR10410">
    <property type="entry name" value="EUKARYOTIC TRANSLATION INITIATION FACTOR 3 -RELATED"/>
    <property type="match status" value="1"/>
</dbReference>
<dbReference type="InterPro" id="IPR050242">
    <property type="entry name" value="JAMM_MPN+_peptidase_M67A"/>
</dbReference>
<dbReference type="SUPFAM" id="SSF102712">
    <property type="entry name" value="JAB1/MPN domain"/>
    <property type="match status" value="1"/>
</dbReference>